<gene>
    <name evidence="4" type="ORF">NQF64_02520</name>
</gene>
<name>A0ABT3W4Y0_9PROT</name>
<keyword evidence="1" id="KW-0645">Protease</keyword>
<keyword evidence="5" id="KW-1185">Reference proteome</keyword>
<dbReference type="Pfam" id="PF20582">
    <property type="entry name" value="UPF0758_N"/>
    <property type="match status" value="1"/>
</dbReference>
<evidence type="ECO:0000313" key="5">
    <source>
        <dbReference type="Proteomes" id="UP001165648"/>
    </source>
</evidence>
<comment type="caution">
    <text evidence="4">The sequence shown here is derived from an EMBL/GenBank/DDBJ whole genome shotgun (WGS) entry which is preliminary data.</text>
</comment>
<dbReference type="InterPro" id="IPR046778">
    <property type="entry name" value="UPF0758_N"/>
</dbReference>
<evidence type="ECO:0000256" key="1">
    <source>
        <dbReference type="ARBA" id="ARBA00023049"/>
    </source>
</evidence>
<feature type="domain" description="RadC-like JAB" evidence="2">
    <location>
        <begin position="93"/>
        <end position="205"/>
    </location>
</feature>
<sequence>MRERILAHGAETLADYELLEVLLFYAIPRRDTKPQAKALLAQFGNLGTLLQASPTTLKDAGLNDRLIKLLQLPVLAARSLVEHDGDLPLQLGSSDALMRYLQGTLQGISKPTIGLICLDSKNSLIQEKNLDTKASLRTSYRTIACALLECHATALIVVYYHPQAPATALAADVRGLKQALRALSITLHEGILIAPEWSVSMSEAGLL</sequence>
<accession>A0ABT3W4Y0</accession>
<evidence type="ECO:0000313" key="4">
    <source>
        <dbReference type="EMBL" id="MCX5614122.1"/>
    </source>
</evidence>
<dbReference type="InterPro" id="IPR001405">
    <property type="entry name" value="UPF0758"/>
</dbReference>
<feature type="domain" description="UPF0758" evidence="3">
    <location>
        <begin position="2"/>
        <end position="58"/>
    </location>
</feature>
<dbReference type="Pfam" id="PF04002">
    <property type="entry name" value="RadC"/>
    <property type="match status" value="1"/>
</dbReference>
<dbReference type="RefSeq" id="WP_266106354.1">
    <property type="nucleotide sequence ID" value="NZ_JANIDW010000001.1"/>
</dbReference>
<organism evidence="4 5">
    <name type="scientific">Bombella saccharophila</name>
    <dbReference type="NCBI Taxonomy" id="2967338"/>
    <lineage>
        <taxon>Bacteria</taxon>
        <taxon>Pseudomonadati</taxon>
        <taxon>Pseudomonadota</taxon>
        <taxon>Alphaproteobacteria</taxon>
        <taxon>Acetobacterales</taxon>
        <taxon>Acetobacteraceae</taxon>
        <taxon>Bombella</taxon>
    </lineage>
</organism>
<keyword evidence="1" id="KW-0378">Hydrolase</keyword>
<proteinExistence type="predicted"/>
<reference evidence="4 5" key="1">
    <citation type="submission" date="2022-07" db="EMBL/GenBank/DDBJ databases">
        <title>Bombella genomes.</title>
        <authorList>
            <person name="Harer L."/>
            <person name="Styblova S."/>
            <person name="Ehrmann M."/>
        </authorList>
    </citation>
    <scope>NUCLEOTIDE SEQUENCE [LARGE SCALE GENOMIC DNA]</scope>
    <source>
        <strain evidence="4 5">TMW 2.2558</strain>
    </source>
</reference>
<dbReference type="Proteomes" id="UP001165648">
    <property type="component" value="Unassembled WGS sequence"/>
</dbReference>
<dbReference type="PANTHER" id="PTHR30471">
    <property type="entry name" value="DNA REPAIR PROTEIN RADC"/>
    <property type="match status" value="1"/>
</dbReference>
<dbReference type="InterPro" id="IPR025657">
    <property type="entry name" value="RadC_JAB"/>
</dbReference>
<evidence type="ECO:0000259" key="3">
    <source>
        <dbReference type="Pfam" id="PF20582"/>
    </source>
</evidence>
<evidence type="ECO:0000259" key="2">
    <source>
        <dbReference type="Pfam" id="PF04002"/>
    </source>
</evidence>
<dbReference type="PANTHER" id="PTHR30471:SF3">
    <property type="entry name" value="UPF0758 PROTEIN YEES-RELATED"/>
    <property type="match status" value="1"/>
</dbReference>
<protein>
    <submittedName>
        <fullName evidence="4">DNA repair protein RadC</fullName>
    </submittedName>
</protein>
<dbReference type="Gene3D" id="3.40.140.10">
    <property type="entry name" value="Cytidine Deaminase, domain 2"/>
    <property type="match status" value="1"/>
</dbReference>
<keyword evidence="1" id="KW-0482">Metalloprotease</keyword>
<dbReference type="EMBL" id="JANIDW010000001">
    <property type="protein sequence ID" value="MCX5614122.1"/>
    <property type="molecule type" value="Genomic_DNA"/>
</dbReference>